<comment type="caution">
    <text evidence="2">The sequence shown here is derived from an EMBL/GenBank/DDBJ whole genome shotgun (WGS) entry which is preliminary data.</text>
</comment>
<dbReference type="Proteomes" id="UP001286313">
    <property type="component" value="Unassembled WGS sequence"/>
</dbReference>
<reference evidence="2" key="1">
    <citation type="submission" date="2023-10" db="EMBL/GenBank/DDBJ databases">
        <title>Genome assemblies of two species of porcelain crab, Petrolisthes cinctipes and Petrolisthes manimaculis (Anomura: Porcellanidae).</title>
        <authorList>
            <person name="Angst P."/>
        </authorList>
    </citation>
    <scope>NUCLEOTIDE SEQUENCE</scope>
    <source>
        <strain evidence="2">PB745_01</strain>
        <tissue evidence="2">Gill</tissue>
    </source>
</reference>
<dbReference type="EMBL" id="JAWQEG010007619">
    <property type="protein sequence ID" value="KAK3852018.1"/>
    <property type="molecule type" value="Genomic_DNA"/>
</dbReference>
<dbReference type="GO" id="GO:0006099">
    <property type="term" value="P:tricarboxylic acid cycle"/>
    <property type="evidence" value="ECO:0007669"/>
    <property type="project" value="TreeGrafter"/>
</dbReference>
<dbReference type="PANTHER" id="PTHR11815">
    <property type="entry name" value="SUCCINYL-COA SYNTHETASE BETA CHAIN"/>
    <property type="match status" value="1"/>
</dbReference>
<gene>
    <name evidence="2" type="ORF">Pcinc_041375</name>
</gene>
<dbReference type="GO" id="GO:0005739">
    <property type="term" value="C:mitochondrion"/>
    <property type="evidence" value="ECO:0007669"/>
    <property type="project" value="TreeGrafter"/>
</dbReference>
<dbReference type="SUPFAM" id="SSF56059">
    <property type="entry name" value="Glutathione synthetase ATP-binding domain-like"/>
    <property type="match status" value="1"/>
</dbReference>
<accession>A0AAE1BKA7</accession>
<proteinExistence type="predicted"/>
<protein>
    <recommendedName>
        <fullName evidence="1">ATP-grasp fold succinyl-CoA synthetase-type domain-containing protein</fullName>
    </recommendedName>
</protein>
<dbReference type="PANTHER" id="PTHR11815:SF10">
    <property type="entry name" value="SUCCINATE--COA LIGASE [GDP-FORMING] SUBUNIT BETA, MITOCHONDRIAL"/>
    <property type="match status" value="1"/>
</dbReference>
<feature type="domain" description="ATP-grasp fold succinyl-CoA synthetase-type" evidence="1">
    <location>
        <begin position="34"/>
        <end position="103"/>
    </location>
</feature>
<evidence type="ECO:0000313" key="2">
    <source>
        <dbReference type="EMBL" id="KAK3852018.1"/>
    </source>
</evidence>
<dbReference type="Gene3D" id="3.30.1490.20">
    <property type="entry name" value="ATP-grasp fold, A domain"/>
    <property type="match status" value="1"/>
</dbReference>
<evidence type="ECO:0000259" key="1">
    <source>
        <dbReference type="Pfam" id="PF08442"/>
    </source>
</evidence>
<keyword evidence="3" id="KW-1185">Reference proteome</keyword>
<dbReference type="GO" id="GO:0004776">
    <property type="term" value="F:succinate-CoA ligase (GDP-forming) activity"/>
    <property type="evidence" value="ECO:0007669"/>
    <property type="project" value="TreeGrafter"/>
</dbReference>
<dbReference type="Pfam" id="PF08442">
    <property type="entry name" value="ATP-grasp_2"/>
    <property type="match status" value="1"/>
</dbReference>
<dbReference type="Gene3D" id="3.30.470.20">
    <property type="entry name" value="ATP-grasp fold, B domain"/>
    <property type="match status" value="1"/>
</dbReference>
<dbReference type="GO" id="GO:0006104">
    <property type="term" value="P:succinyl-CoA metabolic process"/>
    <property type="evidence" value="ECO:0007669"/>
    <property type="project" value="TreeGrafter"/>
</dbReference>
<dbReference type="GO" id="GO:0042709">
    <property type="term" value="C:succinate-CoA ligase complex"/>
    <property type="evidence" value="ECO:0007669"/>
    <property type="project" value="TreeGrafter"/>
</dbReference>
<name>A0AAE1BKA7_PETCI</name>
<dbReference type="InterPro" id="IPR013815">
    <property type="entry name" value="ATP_grasp_subdomain_1"/>
</dbReference>
<dbReference type="AlphaFoldDB" id="A0AAE1BKA7"/>
<organism evidence="2 3">
    <name type="scientific">Petrolisthes cinctipes</name>
    <name type="common">Flat porcelain crab</name>
    <dbReference type="NCBI Taxonomy" id="88211"/>
    <lineage>
        <taxon>Eukaryota</taxon>
        <taxon>Metazoa</taxon>
        <taxon>Ecdysozoa</taxon>
        <taxon>Arthropoda</taxon>
        <taxon>Crustacea</taxon>
        <taxon>Multicrustacea</taxon>
        <taxon>Malacostraca</taxon>
        <taxon>Eumalacostraca</taxon>
        <taxon>Eucarida</taxon>
        <taxon>Decapoda</taxon>
        <taxon>Pleocyemata</taxon>
        <taxon>Anomura</taxon>
        <taxon>Galatheoidea</taxon>
        <taxon>Porcellanidae</taxon>
        <taxon>Petrolisthes</taxon>
    </lineage>
</organism>
<dbReference type="GO" id="GO:0005524">
    <property type="term" value="F:ATP binding"/>
    <property type="evidence" value="ECO:0007669"/>
    <property type="project" value="InterPro"/>
</dbReference>
<evidence type="ECO:0000313" key="3">
    <source>
        <dbReference type="Proteomes" id="UP001286313"/>
    </source>
</evidence>
<sequence>MAATITRCLLSFSRPLRPLRTLINTQVLPVRHLNLLEYQSKVLLDQHGVTVQRFRILDSHDNAVAASKDLDAEEYVVKAQILAGGRGKGHFDNGFKGGVHLTKE</sequence>
<dbReference type="InterPro" id="IPR013650">
    <property type="entry name" value="ATP-grasp_succ-CoA_synth-type"/>
</dbReference>